<accession>A0A0G4HPY9</accession>
<reference evidence="1" key="1">
    <citation type="submission" date="2014-11" db="EMBL/GenBank/DDBJ databases">
        <authorList>
            <person name="Otto D Thomas"/>
            <person name="Naeem Raeece"/>
        </authorList>
    </citation>
    <scope>NUCLEOTIDE SEQUENCE</scope>
</reference>
<evidence type="ECO:0000313" key="1">
    <source>
        <dbReference type="EMBL" id="CEM46253.1"/>
    </source>
</evidence>
<dbReference type="VEuPathDB" id="CryptoDB:Cvel_29934"/>
<protein>
    <submittedName>
        <fullName evidence="1">Uncharacterized protein</fullName>
    </submittedName>
</protein>
<gene>
    <name evidence="1" type="ORF">Cvel_29934</name>
</gene>
<organism evidence="1">
    <name type="scientific">Chromera velia CCMP2878</name>
    <dbReference type="NCBI Taxonomy" id="1169474"/>
    <lineage>
        <taxon>Eukaryota</taxon>
        <taxon>Sar</taxon>
        <taxon>Alveolata</taxon>
        <taxon>Colpodellida</taxon>
        <taxon>Chromeraceae</taxon>
        <taxon>Chromera</taxon>
    </lineage>
</organism>
<dbReference type="InterPro" id="IPR036770">
    <property type="entry name" value="Ankyrin_rpt-contain_sf"/>
</dbReference>
<dbReference type="Gene3D" id="1.25.40.20">
    <property type="entry name" value="Ankyrin repeat-containing domain"/>
    <property type="match status" value="1"/>
</dbReference>
<proteinExistence type="predicted"/>
<dbReference type="PhylomeDB" id="A0A0G4HPY9"/>
<name>A0A0G4HPY9_9ALVE</name>
<dbReference type="AlphaFoldDB" id="A0A0G4HPY9"/>
<sequence>MDVNVVGSRPHPLLLKICEVAKLLLDHGARCAPGKDPTSPAFTDMAPRAGLNLPNFLKALHPVCQLSPLDKAIRMGDSPLVHLLYEREGVPFPAEGSELVRIAVVHLTDRTNGSQRVVEAGRTLKQWRLAEVLLKGNLLNTFLGEDVGGPGLIWPPSCGSASRGDQSIARFGSGSWLADLINLEAARGPTLLQIIRAAPKEELEEVEIVDGRAPLTLPGSGACRDGDFSPLVVALKHGWEDGANALLERGVEANRRYSSATVYFQSPLCAALSKELWDVARSLLRKGAGLVAGEEEWAKKHDNLFNENR</sequence>
<dbReference type="SUPFAM" id="SSF48403">
    <property type="entry name" value="Ankyrin repeat"/>
    <property type="match status" value="1"/>
</dbReference>
<dbReference type="EMBL" id="CDMZ01003410">
    <property type="protein sequence ID" value="CEM46253.1"/>
    <property type="molecule type" value="Genomic_DNA"/>
</dbReference>